<evidence type="ECO:0000313" key="1">
    <source>
        <dbReference type="EMBL" id="KAK5781567.1"/>
    </source>
</evidence>
<reference evidence="2" key="1">
    <citation type="submission" date="2023-07" db="EMBL/GenBank/DDBJ databases">
        <title>A draft genome of Kazachstania heterogenica Y-27499.</title>
        <authorList>
            <person name="Donic C."/>
            <person name="Kralova J.S."/>
            <person name="Fidel L."/>
            <person name="Ben-Dor S."/>
            <person name="Jung S."/>
        </authorList>
    </citation>
    <scope>NUCLEOTIDE SEQUENCE [LARGE SCALE GENOMIC DNA]</scope>
    <source>
        <strain evidence="2">Y27499</strain>
    </source>
</reference>
<proteinExistence type="predicted"/>
<comment type="caution">
    <text evidence="1">The sequence shown here is derived from an EMBL/GenBank/DDBJ whole genome shotgun (WGS) entry which is preliminary data.</text>
</comment>
<organism evidence="1 2">
    <name type="scientific">Arxiozyma heterogenica</name>
    <dbReference type="NCBI Taxonomy" id="278026"/>
    <lineage>
        <taxon>Eukaryota</taxon>
        <taxon>Fungi</taxon>
        <taxon>Dikarya</taxon>
        <taxon>Ascomycota</taxon>
        <taxon>Saccharomycotina</taxon>
        <taxon>Saccharomycetes</taxon>
        <taxon>Saccharomycetales</taxon>
        <taxon>Saccharomycetaceae</taxon>
        <taxon>Arxiozyma</taxon>
    </lineage>
</organism>
<name>A0AAN7WSH6_9SACH</name>
<dbReference type="AlphaFoldDB" id="A0AAN7WSH6"/>
<sequence>MSALIPIKLSVKVPRILIGFDVVLGLSYLCYKLTIPESPKYFFDINVQLTPTSMSTENNVML</sequence>
<protein>
    <submittedName>
        <fullName evidence="1">Uncharacterized protein</fullName>
    </submittedName>
</protein>
<accession>A0AAN7WSH6</accession>
<gene>
    <name evidence="1" type="ORF">RI543_000749</name>
</gene>
<evidence type="ECO:0000313" key="2">
    <source>
        <dbReference type="Proteomes" id="UP001306508"/>
    </source>
</evidence>
<dbReference type="EMBL" id="JAWIZZ010000031">
    <property type="protein sequence ID" value="KAK5781567.1"/>
    <property type="molecule type" value="Genomic_DNA"/>
</dbReference>
<keyword evidence="2" id="KW-1185">Reference proteome</keyword>
<dbReference type="Proteomes" id="UP001306508">
    <property type="component" value="Unassembled WGS sequence"/>
</dbReference>